<accession>A0A0F5JM40</accession>
<feature type="compositionally biased region" description="Basic and acidic residues" evidence="1">
    <location>
        <begin position="474"/>
        <end position="492"/>
    </location>
</feature>
<dbReference type="Proteomes" id="UP000033035">
    <property type="component" value="Unassembled WGS sequence"/>
</dbReference>
<evidence type="ECO:0000256" key="1">
    <source>
        <dbReference type="SAM" id="MobiDB-lite"/>
    </source>
</evidence>
<protein>
    <submittedName>
        <fullName evidence="3">Uncharacterized protein</fullName>
    </submittedName>
</protein>
<name>A0A0F5JM40_9BACT</name>
<dbReference type="SMART" id="SM00028">
    <property type="entry name" value="TPR"/>
    <property type="match status" value="6"/>
</dbReference>
<feature type="signal peptide" evidence="2">
    <location>
        <begin position="1"/>
        <end position="20"/>
    </location>
</feature>
<sequence length="508" mass="57821">MMHKYTVLLLLSVLSLMGQAQSLSLQELVNRKQFTQVIALADSLTAADSADYVTMSAIGQAYEGVLRYKEAYQCFRHCLSMDTTNVDALNAVARAAINFGKIAEAKRCFQKVLETDTLNFYANNQLARLYYQLGDYGQSMEYYHTLASFESDNPSILAGLADCHVKKGIGPNTLIALSLYARALEINPENIRVASSLINTLLRMGDGKGALQVCDTALYYNPDSRQIRQSQGMALYMTKNYLKADTVYTGLLAEGDSSFINLKYAGAARYMSGHALDAVDPLEFAYEIDSTDVETVLLYGASLGKTYDRQRAYRLFDQAEECMKPKPFFVNLLTAFRGSTLERDGRFNEAEKIYYEAWKKDPTQLNFLYEISKNYWAIEPDLFKDEVKLQKTLFSKYTYLTEYMKRNESSKGLHSYRFFLEDLYQDAFFRSVSELTMLAPDGKKSKLSLIDLRSLINSLPEPPEIEKQHYEQMRAAMKKREQKEMASKDSSDHYFNAGRKAAQEKKSE</sequence>
<dbReference type="Pfam" id="PF13432">
    <property type="entry name" value="TPR_16"/>
    <property type="match status" value="1"/>
</dbReference>
<comment type="caution">
    <text evidence="3">The sequence shown here is derived from an EMBL/GenBank/DDBJ whole genome shotgun (WGS) entry which is preliminary data.</text>
</comment>
<dbReference type="RefSeq" id="WP_028726398.1">
    <property type="nucleotide sequence ID" value="NZ_AUAE01000009.1"/>
</dbReference>
<organism evidence="3 4">
    <name type="scientific">Parabacteroides gordonii MS-1 = DSM 23371</name>
    <dbReference type="NCBI Taxonomy" id="1203610"/>
    <lineage>
        <taxon>Bacteria</taxon>
        <taxon>Pseudomonadati</taxon>
        <taxon>Bacteroidota</taxon>
        <taxon>Bacteroidia</taxon>
        <taxon>Bacteroidales</taxon>
        <taxon>Tannerellaceae</taxon>
        <taxon>Parabacteroides</taxon>
    </lineage>
</organism>
<evidence type="ECO:0000256" key="2">
    <source>
        <dbReference type="SAM" id="SignalP"/>
    </source>
</evidence>
<dbReference type="Gene3D" id="1.25.40.10">
    <property type="entry name" value="Tetratricopeptide repeat domain"/>
    <property type="match status" value="2"/>
</dbReference>
<keyword evidence="2" id="KW-0732">Signal</keyword>
<feature type="chain" id="PRO_5002489715" evidence="2">
    <location>
        <begin position="21"/>
        <end position="508"/>
    </location>
</feature>
<dbReference type="AlphaFoldDB" id="A0A0F5JM40"/>
<proteinExistence type="predicted"/>
<dbReference type="PANTHER" id="PTHR12558">
    <property type="entry name" value="CELL DIVISION CYCLE 16,23,27"/>
    <property type="match status" value="1"/>
</dbReference>
<gene>
    <name evidence="3" type="ORF">HMPREF1536_01502</name>
</gene>
<evidence type="ECO:0000313" key="4">
    <source>
        <dbReference type="Proteomes" id="UP000033035"/>
    </source>
</evidence>
<dbReference type="PANTHER" id="PTHR12558:SF13">
    <property type="entry name" value="CELL DIVISION CYCLE PROTEIN 27 HOMOLOG"/>
    <property type="match status" value="1"/>
</dbReference>
<dbReference type="HOGENOM" id="CLU_030334_0_0_10"/>
<dbReference type="EMBL" id="AQHW01000009">
    <property type="protein sequence ID" value="KKB58625.1"/>
    <property type="molecule type" value="Genomic_DNA"/>
</dbReference>
<evidence type="ECO:0000313" key="3">
    <source>
        <dbReference type="EMBL" id="KKB58625.1"/>
    </source>
</evidence>
<dbReference type="InterPro" id="IPR019734">
    <property type="entry name" value="TPR_rpt"/>
</dbReference>
<dbReference type="PATRIC" id="fig|1203610.3.peg.1538"/>
<dbReference type="STRING" id="1203610.HMPREF1536_01502"/>
<dbReference type="InterPro" id="IPR011990">
    <property type="entry name" value="TPR-like_helical_dom_sf"/>
</dbReference>
<dbReference type="Pfam" id="PF14559">
    <property type="entry name" value="TPR_19"/>
    <property type="match status" value="1"/>
</dbReference>
<dbReference type="Pfam" id="PF13181">
    <property type="entry name" value="TPR_8"/>
    <property type="match status" value="1"/>
</dbReference>
<dbReference type="SUPFAM" id="SSF81901">
    <property type="entry name" value="HCP-like"/>
    <property type="match status" value="1"/>
</dbReference>
<dbReference type="SUPFAM" id="SSF48452">
    <property type="entry name" value="TPR-like"/>
    <property type="match status" value="1"/>
</dbReference>
<reference evidence="3 4" key="1">
    <citation type="submission" date="2013-04" db="EMBL/GenBank/DDBJ databases">
        <title>The Genome Sequence of Parabacteroides gordonii DSM 23371.</title>
        <authorList>
            <consortium name="The Broad Institute Genomics Platform"/>
            <person name="Earl A."/>
            <person name="Ward D."/>
            <person name="Feldgarden M."/>
            <person name="Gevers D."/>
            <person name="Martens E."/>
            <person name="Sakamoto M."/>
            <person name="Benno Y."/>
            <person name="Suzuki N."/>
            <person name="Matsunaga N."/>
            <person name="Koshihara K."/>
            <person name="Seki M."/>
            <person name="Komiya H."/>
            <person name="Walker B."/>
            <person name="Young S."/>
            <person name="Zeng Q."/>
            <person name="Gargeya S."/>
            <person name="Fitzgerald M."/>
            <person name="Haas B."/>
            <person name="Abouelleil A."/>
            <person name="Allen A.W."/>
            <person name="Alvarado L."/>
            <person name="Arachchi H.M."/>
            <person name="Berlin A.M."/>
            <person name="Chapman S.B."/>
            <person name="Gainer-Dewar J."/>
            <person name="Goldberg J."/>
            <person name="Griggs A."/>
            <person name="Gujja S."/>
            <person name="Hansen M."/>
            <person name="Howarth C."/>
            <person name="Imamovic A."/>
            <person name="Ireland A."/>
            <person name="Larimer J."/>
            <person name="McCowan C."/>
            <person name="Murphy C."/>
            <person name="Pearson M."/>
            <person name="Poon T.W."/>
            <person name="Priest M."/>
            <person name="Roberts A."/>
            <person name="Saif S."/>
            <person name="Shea T."/>
            <person name="Sisk P."/>
            <person name="Sykes S."/>
            <person name="Wortman J."/>
            <person name="Nusbaum C."/>
            <person name="Birren B."/>
        </authorList>
    </citation>
    <scope>NUCLEOTIDE SEQUENCE [LARGE SCALE GENOMIC DNA]</scope>
    <source>
        <strain evidence="3 4">MS-1</strain>
    </source>
</reference>
<feature type="region of interest" description="Disordered" evidence="1">
    <location>
        <begin position="474"/>
        <end position="508"/>
    </location>
</feature>
<keyword evidence="4" id="KW-1185">Reference proteome</keyword>